<reference evidence="4" key="1">
    <citation type="journal article" date="2014" name="Int. J. Syst. Evol. Microbiol.">
        <title>Complete genome sequence of Corynebacterium casei LMG S-19264T (=DSM 44701T), isolated from a smear-ripened cheese.</title>
        <authorList>
            <consortium name="US DOE Joint Genome Institute (JGI-PGF)"/>
            <person name="Walter F."/>
            <person name="Albersmeier A."/>
            <person name="Kalinowski J."/>
            <person name="Ruckert C."/>
        </authorList>
    </citation>
    <scope>NUCLEOTIDE SEQUENCE</scope>
    <source>
        <strain evidence="4">CGMCC 1.15758</strain>
    </source>
</reference>
<gene>
    <name evidence="4" type="ORF">GCM10010995_19120</name>
</gene>
<feature type="domain" description="CBS" evidence="3">
    <location>
        <begin position="9"/>
        <end position="67"/>
    </location>
</feature>
<dbReference type="AlphaFoldDB" id="A0A8J2Z5L7"/>
<feature type="domain" description="CBS" evidence="3">
    <location>
        <begin position="76"/>
        <end position="136"/>
    </location>
</feature>
<comment type="caution">
    <text evidence="4">The sequence shown here is derived from an EMBL/GenBank/DDBJ whole genome shotgun (WGS) entry which is preliminary data.</text>
</comment>
<dbReference type="InterPro" id="IPR051257">
    <property type="entry name" value="Diverse_CBS-Domain"/>
</dbReference>
<dbReference type="PANTHER" id="PTHR43080">
    <property type="entry name" value="CBS DOMAIN-CONTAINING PROTEIN CBSX3, MITOCHONDRIAL"/>
    <property type="match status" value="1"/>
</dbReference>
<evidence type="ECO:0000256" key="2">
    <source>
        <dbReference type="PROSITE-ProRule" id="PRU00703"/>
    </source>
</evidence>
<evidence type="ECO:0000256" key="1">
    <source>
        <dbReference type="ARBA" id="ARBA00023122"/>
    </source>
</evidence>
<evidence type="ECO:0000259" key="3">
    <source>
        <dbReference type="PROSITE" id="PS51371"/>
    </source>
</evidence>
<dbReference type="InterPro" id="IPR000644">
    <property type="entry name" value="CBS_dom"/>
</dbReference>
<evidence type="ECO:0000313" key="4">
    <source>
        <dbReference type="EMBL" id="GGG01817.1"/>
    </source>
</evidence>
<reference evidence="4" key="2">
    <citation type="submission" date="2020-09" db="EMBL/GenBank/DDBJ databases">
        <authorList>
            <person name="Sun Q."/>
            <person name="Zhou Y."/>
        </authorList>
    </citation>
    <scope>NUCLEOTIDE SEQUENCE</scope>
    <source>
        <strain evidence="4">CGMCC 1.15758</strain>
    </source>
</reference>
<evidence type="ECO:0000313" key="5">
    <source>
        <dbReference type="Proteomes" id="UP000636949"/>
    </source>
</evidence>
<dbReference type="PROSITE" id="PS51371">
    <property type="entry name" value="CBS"/>
    <property type="match status" value="2"/>
</dbReference>
<dbReference type="OrthoDB" id="9807125at2"/>
<keyword evidence="1 2" id="KW-0129">CBS domain</keyword>
<dbReference type="EMBL" id="BMJS01000023">
    <property type="protein sequence ID" value="GGG01817.1"/>
    <property type="molecule type" value="Genomic_DNA"/>
</dbReference>
<name>A0A8J2Z5L7_9GAMM</name>
<dbReference type="Proteomes" id="UP000636949">
    <property type="component" value="Unassembled WGS sequence"/>
</dbReference>
<dbReference type="SUPFAM" id="SSF54631">
    <property type="entry name" value="CBS-domain pair"/>
    <property type="match status" value="1"/>
</dbReference>
<dbReference type="RefSeq" id="WP_117003237.1">
    <property type="nucleotide sequence ID" value="NZ_BMJS01000023.1"/>
</dbReference>
<dbReference type="InterPro" id="IPR046342">
    <property type="entry name" value="CBS_dom_sf"/>
</dbReference>
<dbReference type="Pfam" id="PF00571">
    <property type="entry name" value="CBS"/>
    <property type="match status" value="2"/>
</dbReference>
<dbReference type="InterPro" id="IPR044725">
    <property type="entry name" value="CBSX3_CBS_dom"/>
</dbReference>
<proteinExistence type="predicted"/>
<dbReference type="CDD" id="cd04623">
    <property type="entry name" value="CBS_pair_bac_euk"/>
    <property type="match status" value="1"/>
</dbReference>
<dbReference type="Gene3D" id="3.10.580.10">
    <property type="entry name" value="CBS-domain"/>
    <property type="match status" value="1"/>
</dbReference>
<protein>
    <submittedName>
        <fullName evidence="4">Inosine-5-monophosphate dehydrogenase</fullName>
    </submittedName>
</protein>
<sequence length="146" mass="16864">MHSKLKEIVNKEKRVFSISANSSLFEAAQKMAEHKVGSLLVIDNDEFHGIITERDFLFKVSARNQDLKKHIVADIMSEQIISMNHNQTAQEALQLMTEKRIRHLPVYDDNNTFLGLLSIGDLSKWASSRYHQKHDEVESLVNYIQQ</sequence>
<dbReference type="SMART" id="SM00116">
    <property type="entry name" value="CBS"/>
    <property type="match status" value="2"/>
</dbReference>
<dbReference type="PANTHER" id="PTHR43080:SF2">
    <property type="entry name" value="CBS DOMAIN-CONTAINING PROTEIN"/>
    <property type="match status" value="1"/>
</dbReference>
<keyword evidence="5" id="KW-1185">Reference proteome</keyword>
<accession>A0A8J2Z5L7</accession>
<organism evidence="4 5">
    <name type="scientific">Cysteiniphilum litorale</name>
    <dbReference type="NCBI Taxonomy" id="2056700"/>
    <lineage>
        <taxon>Bacteria</taxon>
        <taxon>Pseudomonadati</taxon>
        <taxon>Pseudomonadota</taxon>
        <taxon>Gammaproteobacteria</taxon>
        <taxon>Thiotrichales</taxon>
        <taxon>Fastidiosibacteraceae</taxon>
        <taxon>Cysteiniphilum</taxon>
    </lineage>
</organism>